<protein>
    <submittedName>
        <fullName evidence="3">Uncharacterized protein</fullName>
    </submittedName>
</protein>
<organism evidence="3 4">
    <name type="scientific">Actinocrispum wychmicini</name>
    <dbReference type="NCBI Taxonomy" id="1213861"/>
    <lineage>
        <taxon>Bacteria</taxon>
        <taxon>Bacillati</taxon>
        <taxon>Actinomycetota</taxon>
        <taxon>Actinomycetes</taxon>
        <taxon>Pseudonocardiales</taxon>
        <taxon>Pseudonocardiaceae</taxon>
        <taxon>Actinocrispum</taxon>
    </lineage>
</organism>
<feature type="compositionally biased region" description="Basic residues" evidence="1">
    <location>
        <begin position="308"/>
        <end position="319"/>
    </location>
</feature>
<dbReference type="AlphaFoldDB" id="A0A4R2JMS5"/>
<keyword evidence="4" id="KW-1185">Reference proteome</keyword>
<accession>A0A4R2JMS5</accession>
<sequence length="319" mass="35659">MSSRFLASVLATAFGLVMVIWGWILQGAEYLPNLLLQVGSSLMLAVPLLALGRTTERRVRRTEQHLADVRDRLDNLDEITSERLVDRHRQRELLLRAAEAEPTSERLQVLLREASFIGAVDPNGVRVRLPETARWLRFAEADRLVRITEERRDGTPGDTVRWRGDDSVKAIATALRLRSREVESAARELVRTLRMALSARTGDSGLRLGPVIEVSNKQWAISTDGLHCVQRLCTSKPTNWSARTRTGAGTSWRSRGSTETCSLRHTEPPRNSSRRVSGEPAPSHRNGPIPPQLPVLVGNVPSPDVRSVSRRHMGHRTGY</sequence>
<reference evidence="3 4" key="1">
    <citation type="submission" date="2019-03" db="EMBL/GenBank/DDBJ databases">
        <title>Genomic Encyclopedia of Type Strains, Phase IV (KMG-IV): sequencing the most valuable type-strain genomes for metagenomic binning, comparative biology and taxonomic classification.</title>
        <authorList>
            <person name="Goeker M."/>
        </authorList>
    </citation>
    <scope>NUCLEOTIDE SEQUENCE [LARGE SCALE GENOMIC DNA]</scope>
    <source>
        <strain evidence="3 4">DSM 45934</strain>
    </source>
</reference>
<evidence type="ECO:0000256" key="1">
    <source>
        <dbReference type="SAM" id="MobiDB-lite"/>
    </source>
</evidence>
<comment type="caution">
    <text evidence="3">The sequence shown here is derived from an EMBL/GenBank/DDBJ whole genome shotgun (WGS) entry which is preliminary data.</text>
</comment>
<feature type="transmembrane region" description="Helical" evidence="2">
    <location>
        <begin position="30"/>
        <end position="51"/>
    </location>
</feature>
<evidence type="ECO:0000313" key="3">
    <source>
        <dbReference type="EMBL" id="TCO57949.1"/>
    </source>
</evidence>
<keyword evidence="2" id="KW-0812">Transmembrane</keyword>
<feature type="region of interest" description="Disordered" evidence="1">
    <location>
        <begin position="243"/>
        <end position="319"/>
    </location>
</feature>
<feature type="transmembrane region" description="Helical" evidence="2">
    <location>
        <begin position="5"/>
        <end position="24"/>
    </location>
</feature>
<evidence type="ECO:0000313" key="4">
    <source>
        <dbReference type="Proteomes" id="UP000295680"/>
    </source>
</evidence>
<name>A0A4R2JMS5_9PSEU</name>
<dbReference type="EMBL" id="SLWS01000005">
    <property type="protein sequence ID" value="TCO57949.1"/>
    <property type="molecule type" value="Genomic_DNA"/>
</dbReference>
<feature type="compositionally biased region" description="Polar residues" evidence="1">
    <location>
        <begin position="243"/>
        <end position="261"/>
    </location>
</feature>
<gene>
    <name evidence="3" type="ORF">EV192_10511</name>
</gene>
<keyword evidence="2" id="KW-1133">Transmembrane helix</keyword>
<keyword evidence="2" id="KW-0472">Membrane</keyword>
<dbReference type="Proteomes" id="UP000295680">
    <property type="component" value="Unassembled WGS sequence"/>
</dbReference>
<evidence type="ECO:0000256" key="2">
    <source>
        <dbReference type="SAM" id="Phobius"/>
    </source>
</evidence>
<proteinExistence type="predicted"/>